<name>A0ABW8L6H3_9GAMM</name>
<gene>
    <name evidence="1" type="ORF">ACI2JU_20075</name>
</gene>
<proteinExistence type="predicted"/>
<evidence type="ECO:0000313" key="1">
    <source>
        <dbReference type="EMBL" id="MFK3866151.1"/>
    </source>
</evidence>
<comment type="caution">
    <text evidence="1">The sequence shown here is derived from an EMBL/GenBank/DDBJ whole genome shotgun (WGS) entry which is preliminary data.</text>
</comment>
<keyword evidence="2" id="KW-1185">Reference proteome</keyword>
<dbReference type="InterPro" id="IPR011990">
    <property type="entry name" value="TPR-like_helical_dom_sf"/>
</dbReference>
<protein>
    <recommendedName>
        <fullName evidence="3">Tetratricopeptide repeat protein</fullName>
    </recommendedName>
</protein>
<dbReference type="Proteomes" id="UP001620262">
    <property type="component" value="Unassembled WGS sequence"/>
</dbReference>
<reference evidence="1 2" key="1">
    <citation type="submission" date="2024-11" db="EMBL/GenBank/DDBJ databases">
        <title>The Natural Products Discovery Center: Release of the First 8490 Sequenced Strains for Exploring Actinobacteria Biosynthetic Diversity.</title>
        <authorList>
            <person name="Kalkreuter E."/>
            <person name="Kautsar S.A."/>
            <person name="Yang D."/>
            <person name="Bader C.D."/>
            <person name="Teijaro C.N."/>
            <person name="Fluegel L."/>
            <person name="Davis C.M."/>
            <person name="Simpson J.R."/>
            <person name="Lauterbach L."/>
            <person name="Steele A.D."/>
            <person name="Gui C."/>
            <person name="Meng S."/>
            <person name="Li G."/>
            <person name="Viehrig K."/>
            <person name="Ye F."/>
            <person name="Su P."/>
            <person name="Kiefer A.F."/>
            <person name="Nichols A."/>
            <person name="Cepeda A.J."/>
            <person name="Yan W."/>
            <person name="Fan B."/>
            <person name="Jiang Y."/>
            <person name="Adhikari A."/>
            <person name="Zheng C.-J."/>
            <person name="Schuster L."/>
            <person name="Cowan T.M."/>
            <person name="Smanski M.J."/>
            <person name="Chevrette M.G."/>
            <person name="De Carvalho L.P.S."/>
            <person name="Shen B."/>
        </authorList>
    </citation>
    <scope>NUCLEOTIDE SEQUENCE [LARGE SCALE GENOMIC DNA]</scope>
    <source>
        <strain evidence="1 2">NPDC078403</strain>
    </source>
</reference>
<sequence length="141" mass="16651">MKELDEKLSNEINEKFDQSFEFKKRGQIEESFFAMQEAIKLVPSPKSQWSESLIIITYACEHFIAIEKLADARALIDEYLNSDFCISYDDNPSFIKGIILFEMGDFEQAYEWFDKANSISKGRCFVEQPKKYKTFFNEYNQ</sequence>
<evidence type="ECO:0008006" key="3">
    <source>
        <dbReference type="Google" id="ProtNLM"/>
    </source>
</evidence>
<accession>A0ABW8L6H3</accession>
<dbReference type="RefSeq" id="WP_404676321.1">
    <property type="nucleotide sequence ID" value="NZ_JBJDOT010000037.1"/>
</dbReference>
<dbReference type="SUPFAM" id="SSF48452">
    <property type="entry name" value="TPR-like"/>
    <property type="match status" value="1"/>
</dbReference>
<dbReference type="EMBL" id="JBJDOT010000037">
    <property type="protein sequence ID" value="MFK3866151.1"/>
    <property type="molecule type" value="Genomic_DNA"/>
</dbReference>
<organism evidence="1 2">
    <name type="scientific">Pseudoalteromonas rhizosphaerae</name>
    <dbReference type="NCBI Taxonomy" id="2518973"/>
    <lineage>
        <taxon>Bacteria</taxon>
        <taxon>Pseudomonadati</taxon>
        <taxon>Pseudomonadota</taxon>
        <taxon>Gammaproteobacteria</taxon>
        <taxon>Alteromonadales</taxon>
        <taxon>Pseudoalteromonadaceae</taxon>
        <taxon>Pseudoalteromonas</taxon>
    </lineage>
</organism>
<evidence type="ECO:0000313" key="2">
    <source>
        <dbReference type="Proteomes" id="UP001620262"/>
    </source>
</evidence>